<protein>
    <submittedName>
        <fullName evidence="1">Uncharacterized protein</fullName>
    </submittedName>
</protein>
<organism evidence="1 2">
    <name type="scientific">Nocardiopsis alba</name>
    <dbReference type="NCBI Taxonomy" id="53437"/>
    <lineage>
        <taxon>Bacteria</taxon>
        <taxon>Bacillati</taxon>
        <taxon>Actinomycetota</taxon>
        <taxon>Actinomycetes</taxon>
        <taxon>Streptosporangiales</taxon>
        <taxon>Nocardiopsidaceae</taxon>
        <taxon>Nocardiopsis</taxon>
    </lineage>
</organism>
<name>A0A7K2IPD2_9ACTN</name>
<proteinExistence type="predicted"/>
<dbReference type="AlphaFoldDB" id="A0A7K2IPD2"/>
<sequence>MSVSYQYSQVSLADAQISLGKSQHANSGPIVDICGELLSRKVREIAKFKDGIASLYAEVLMGYTLGLHRSHQRMRSEQVMRQDIVTLALETRPHTVVCEELLESPVGPGMGHECDRQLASAFETVRPFLGRVLEAMREESTDRIGFVITDGSLDHCETVLGSLCHIHRYAESLHFGLHRAQLRQLI</sequence>
<dbReference type="EMBL" id="WWHY01000001">
    <property type="protein sequence ID" value="MYR31655.1"/>
    <property type="molecule type" value="Genomic_DNA"/>
</dbReference>
<evidence type="ECO:0000313" key="2">
    <source>
        <dbReference type="Proteomes" id="UP000467124"/>
    </source>
</evidence>
<dbReference type="Proteomes" id="UP000467124">
    <property type="component" value="Unassembled WGS sequence"/>
</dbReference>
<dbReference type="RefSeq" id="WP_161110378.1">
    <property type="nucleotide sequence ID" value="NZ_JBHYKD010000001.1"/>
</dbReference>
<gene>
    <name evidence="1" type="ORF">GTW20_05070</name>
</gene>
<accession>A0A7K2IPD2</accession>
<evidence type="ECO:0000313" key="1">
    <source>
        <dbReference type="EMBL" id="MYR31655.1"/>
    </source>
</evidence>
<reference evidence="1 2" key="1">
    <citation type="journal article" date="2019" name="Nat. Commun.">
        <title>The antimicrobial potential of Streptomyces from insect microbiomes.</title>
        <authorList>
            <person name="Chevrette M.G."/>
            <person name="Carlson C.M."/>
            <person name="Ortega H.E."/>
            <person name="Thomas C."/>
            <person name="Ananiev G.E."/>
            <person name="Barns K.J."/>
            <person name="Book A.J."/>
            <person name="Cagnazzo J."/>
            <person name="Carlos C."/>
            <person name="Flanigan W."/>
            <person name="Grubbs K.J."/>
            <person name="Horn H.A."/>
            <person name="Hoffmann F.M."/>
            <person name="Klassen J.L."/>
            <person name="Knack J.J."/>
            <person name="Lewin G.R."/>
            <person name="McDonald B.R."/>
            <person name="Muller L."/>
            <person name="Melo W.G.P."/>
            <person name="Pinto-Tomas A.A."/>
            <person name="Schmitz A."/>
            <person name="Wendt-Pienkowski E."/>
            <person name="Wildman S."/>
            <person name="Zhao M."/>
            <person name="Zhang F."/>
            <person name="Bugni T.S."/>
            <person name="Andes D.R."/>
            <person name="Pupo M.T."/>
            <person name="Currie C.R."/>
        </authorList>
    </citation>
    <scope>NUCLEOTIDE SEQUENCE [LARGE SCALE GENOMIC DNA]</scope>
    <source>
        <strain evidence="1 2">SID5840</strain>
    </source>
</reference>
<comment type="caution">
    <text evidence="1">The sequence shown here is derived from an EMBL/GenBank/DDBJ whole genome shotgun (WGS) entry which is preliminary data.</text>
</comment>